<accession>A0A9P4VRD2</accession>
<evidence type="ECO:0000313" key="1">
    <source>
        <dbReference type="EMBL" id="KAF2837419.1"/>
    </source>
</evidence>
<organism evidence="1 2">
    <name type="scientific">Patellaria atrata CBS 101060</name>
    <dbReference type="NCBI Taxonomy" id="1346257"/>
    <lineage>
        <taxon>Eukaryota</taxon>
        <taxon>Fungi</taxon>
        <taxon>Dikarya</taxon>
        <taxon>Ascomycota</taxon>
        <taxon>Pezizomycotina</taxon>
        <taxon>Dothideomycetes</taxon>
        <taxon>Dothideomycetes incertae sedis</taxon>
        <taxon>Patellariales</taxon>
        <taxon>Patellariaceae</taxon>
        <taxon>Patellaria</taxon>
    </lineage>
</organism>
<evidence type="ECO:0000313" key="2">
    <source>
        <dbReference type="Proteomes" id="UP000799429"/>
    </source>
</evidence>
<dbReference type="Proteomes" id="UP000799429">
    <property type="component" value="Unassembled WGS sequence"/>
</dbReference>
<reference evidence="1" key="1">
    <citation type="journal article" date="2020" name="Stud. Mycol.">
        <title>101 Dothideomycetes genomes: a test case for predicting lifestyles and emergence of pathogens.</title>
        <authorList>
            <person name="Haridas S."/>
            <person name="Albert R."/>
            <person name="Binder M."/>
            <person name="Bloem J."/>
            <person name="Labutti K."/>
            <person name="Salamov A."/>
            <person name="Andreopoulos B."/>
            <person name="Baker S."/>
            <person name="Barry K."/>
            <person name="Bills G."/>
            <person name="Bluhm B."/>
            <person name="Cannon C."/>
            <person name="Castanera R."/>
            <person name="Culley D."/>
            <person name="Daum C."/>
            <person name="Ezra D."/>
            <person name="Gonzalez J."/>
            <person name="Henrissat B."/>
            <person name="Kuo A."/>
            <person name="Liang C."/>
            <person name="Lipzen A."/>
            <person name="Lutzoni F."/>
            <person name="Magnuson J."/>
            <person name="Mondo S."/>
            <person name="Nolan M."/>
            <person name="Ohm R."/>
            <person name="Pangilinan J."/>
            <person name="Park H.-J."/>
            <person name="Ramirez L."/>
            <person name="Alfaro M."/>
            <person name="Sun H."/>
            <person name="Tritt A."/>
            <person name="Yoshinaga Y."/>
            <person name="Zwiers L.-H."/>
            <person name="Turgeon B."/>
            <person name="Goodwin S."/>
            <person name="Spatafora J."/>
            <person name="Crous P."/>
            <person name="Grigoriev I."/>
        </authorList>
    </citation>
    <scope>NUCLEOTIDE SEQUENCE</scope>
    <source>
        <strain evidence="1">CBS 101060</strain>
    </source>
</reference>
<sequence length="413" mass="46301">MGNTLSSKLFFIYPQKSIFRDPYVEDPTEMQPTVATVSTHTMGESLHGYLLMKIHPQIQNHIWSKIIIKGLHTRTGLAEIASIEKVDKPFNWQRPTATVLSPGVLQLNVWPGVDYVEHYANIIATHLSLQGRDPSVVQVIMPTPKECMEPLLTSNLAKMGPADVVIIGYVDGLTGFTGSGVWEYGDKHDELFAWQKKKMSNGLTVAFLGCRICFWGDSGGNVVRALQALNGVKCVFYVGKLGALKPDILPNLSIATGNQSFLRNKIVTWENPLEKYVKGYERVRLGVHYSLPSVLDETNAWRDKNGEKFDWVDPEIGHMADASVEGGTMYGFLHIVSDNLAKKYAHDLSNERVKKVRENRRLLLDDIESILGKFFEGFAKDLKPGVQVEKRPMVIERAIETVAEELQYVRGQA</sequence>
<gene>
    <name evidence="1" type="ORF">M501DRAFT_995342</name>
</gene>
<dbReference type="AlphaFoldDB" id="A0A9P4VRD2"/>
<comment type="caution">
    <text evidence="1">The sequence shown here is derived from an EMBL/GenBank/DDBJ whole genome shotgun (WGS) entry which is preliminary data.</text>
</comment>
<dbReference type="OrthoDB" id="3503419at2759"/>
<dbReference type="EMBL" id="MU006099">
    <property type="protein sequence ID" value="KAF2837419.1"/>
    <property type="molecule type" value="Genomic_DNA"/>
</dbReference>
<proteinExistence type="predicted"/>
<keyword evidence="2" id="KW-1185">Reference proteome</keyword>
<name>A0A9P4VRD2_9PEZI</name>
<protein>
    <submittedName>
        <fullName evidence="1">Uncharacterized protein</fullName>
    </submittedName>
</protein>